<keyword evidence="1" id="KW-0812">Transmembrane</keyword>
<keyword evidence="1" id="KW-0472">Membrane</keyword>
<feature type="transmembrane region" description="Helical" evidence="1">
    <location>
        <begin position="185"/>
        <end position="204"/>
    </location>
</feature>
<name>A0AB38G753_9STRE</name>
<gene>
    <name evidence="2" type="ORF">NCTC8738_01095</name>
</gene>
<keyword evidence="1" id="KW-1133">Transmembrane helix</keyword>
<evidence type="ECO:0000256" key="1">
    <source>
        <dbReference type="SAM" id="Phobius"/>
    </source>
</evidence>
<dbReference type="InterPro" id="IPR009339">
    <property type="entry name" value="DUF998"/>
</dbReference>
<dbReference type="RefSeq" id="WP_222846649.1">
    <property type="nucleotide sequence ID" value="NZ_CABIZE010000002.1"/>
</dbReference>
<sequence length="206" mass="23332">MMKNSISLFLPLALLLDLTIPFFLAPFYKGYSHSMQVMSVLGNNKSPLHFIYNLWLVLCGIILLMSGFKVYEIVSQKSKNIAVILFIVILIYAIGGCILSGIFSVGETKSLNTIPEKIHGYGAVLGFICLTFAPLLISLYWFRIEEIPLALFSMICFLLAFIFFTIFVMADKPNYKDTIIAFEGLWQRLSLLFMYLPLGCLILLEK</sequence>
<dbReference type="Pfam" id="PF06197">
    <property type="entry name" value="DUF998"/>
    <property type="match status" value="1"/>
</dbReference>
<dbReference type="EMBL" id="LS483348">
    <property type="protein sequence ID" value="SQF42312.1"/>
    <property type="molecule type" value="Genomic_DNA"/>
</dbReference>
<feature type="transmembrane region" description="Helical" evidence="1">
    <location>
        <begin position="149"/>
        <end position="170"/>
    </location>
</feature>
<evidence type="ECO:0000313" key="2">
    <source>
        <dbReference type="EMBL" id="SQF42312.1"/>
    </source>
</evidence>
<organism evidence="2 3">
    <name type="scientific">Streptococcus lutetiensis</name>
    <dbReference type="NCBI Taxonomy" id="150055"/>
    <lineage>
        <taxon>Bacteria</taxon>
        <taxon>Bacillati</taxon>
        <taxon>Bacillota</taxon>
        <taxon>Bacilli</taxon>
        <taxon>Lactobacillales</taxon>
        <taxon>Streptococcaceae</taxon>
        <taxon>Streptococcus</taxon>
    </lineage>
</organism>
<dbReference type="AlphaFoldDB" id="A0AB38G753"/>
<feature type="transmembrane region" description="Helical" evidence="1">
    <location>
        <begin position="118"/>
        <end position="142"/>
    </location>
</feature>
<dbReference type="Proteomes" id="UP000248954">
    <property type="component" value="Chromosome 1"/>
</dbReference>
<feature type="transmembrane region" description="Helical" evidence="1">
    <location>
        <begin position="83"/>
        <end position="106"/>
    </location>
</feature>
<reference evidence="2 3" key="1">
    <citation type="submission" date="2018-06" db="EMBL/GenBank/DDBJ databases">
        <authorList>
            <consortium name="Pathogen Informatics"/>
            <person name="Doyle S."/>
        </authorList>
    </citation>
    <scope>NUCLEOTIDE SEQUENCE [LARGE SCALE GENOMIC DNA]</scope>
    <source>
        <strain evidence="2 3">NCTC8738</strain>
    </source>
</reference>
<proteinExistence type="predicted"/>
<evidence type="ECO:0000313" key="3">
    <source>
        <dbReference type="Proteomes" id="UP000248954"/>
    </source>
</evidence>
<feature type="transmembrane region" description="Helical" evidence="1">
    <location>
        <begin position="50"/>
        <end position="71"/>
    </location>
</feature>
<accession>A0AB38G753</accession>
<protein>
    <submittedName>
        <fullName evidence="2">Protein of uncharacterized function (DUF998)</fullName>
    </submittedName>
</protein>